<dbReference type="PIRSF" id="PIRSF009360">
    <property type="entry name" value="UCP009360"/>
    <property type="match status" value="1"/>
</dbReference>
<comment type="subcellular location">
    <subcellularLocation>
        <location evidence="1">Membrane</location>
        <topology evidence="1">Single-pass type II membrane protein</topology>
    </subcellularLocation>
</comment>
<sequence length="492" mass="56591">MVKDRAFSHSRTLTAANKFLPRKPSSSSISLYIIFLFAFSIFVFNYYSKDILEDEQKHPLPEESQSLQLPREMLWGALDDYGLRPCVEPTAKYKATQARDRYLTVRSNGGLNQMRTGISDMVAVARIMNATLVIPQLDKRSFWQDSSTFTDVFNEHHFITSLQRDVRIVKELPKELESAPRARKHFSSWSGMSYYEEMTHLWKDYQVVHVAKSDSRLANNELPLDIQRLRCRALYNALRFFPPIENLGKKLVERLRSRAGRYIALHLRYEKDMLSFTGCTSGLTDAESEELTIMRETTSHWKMKKINSTEQRLGGFCPLTPKEVGIFLQALGYAPSTIIYIAAGEIYGGNTHLSELTSLFPNVVFKEMIATQEELKAFSNHASQNAALDYIISVESDVFIPSYSGNMARAVEGHRRFLGHRKTITPDRKGLVEIFDKLETAQFERSSLSNLVMKLHKNRYSVAKSVHTQAMCLDHIFVEMKEHAKEEMIRQW</sequence>
<dbReference type="Pfam" id="PF10250">
    <property type="entry name" value="O-FucT"/>
    <property type="match status" value="1"/>
</dbReference>
<keyword evidence="5" id="KW-0808">Transferase</keyword>
<proteinExistence type="inferred from homology"/>
<keyword evidence="16" id="KW-1185">Reference proteome</keyword>
<evidence type="ECO:0000256" key="6">
    <source>
        <dbReference type="ARBA" id="ARBA00022692"/>
    </source>
</evidence>
<keyword evidence="9 14" id="KW-0472">Membrane</keyword>
<gene>
    <name evidence="15" type="ORF">RHGRI_029665</name>
</gene>
<comment type="similarity">
    <text evidence="3">Belongs to the glycosyltransferase GT106 family.</text>
</comment>
<dbReference type="InterPro" id="IPR019378">
    <property type="entry name" value="GDP-Fuc_O-FucTrfase"/>
</dbReference>
<organism evidence="15 16">
    <name type="scientific">Rhododendron griersonianum</name>
    <dbReference type="NCBI Taxonomy" id="479676"/>
    <lineage>
        <taxon>Eukaryota</taxon>
        <taxon>Viridiplantae</taxon>
        <taxon>Streptophyta</taxon>
        <taxon>Embryophyta</taxon>
        <taxon>Tracheophyta</taxon>
        <taxon>Spermatophyta</taxon>
        <taxon>Magnoliopsida</taxon>
        <taxon>eudicotyledons</taxon>
        <taxon>Gunneridae</taxon>
        <taxon>Pentapetalae</taxon>
        <taxon>asterids</taxon>
        <taxon>Ericales</taxon>
        <taxon>Ericaceae</taxon>
        <taxon>Ericoideae</taxon>
        <taxon>Rhodoreae</taxon>
        <taxon>Rhododendron</taxon>
    </lineage>
</organism>
<dbReference type="AlphaFoldDB" id="A0AAV6IKV0"/>
<keyword evidence="7" id="KW-0735">Signal-anchor</keyword>
<evidence type="ECO:0000256" key="7">
    <source>
        <dbReference type="ARBA" id="ARBA00022968"/>
    </source>
</evidence>
<dbReference type="CDD" id="cd11299">
    <property type="entry name" value="O-FucT_plant"/>
    <property type="match status" value="1"/>
</dbReference>
<evidence type="ECO:0000256" key="14">
    <source>
        <dbReference type="SAM" id="Phobius"/>
    </source>
</evidence>
<dbReference type="GO" id="GO:0006004">
    <property type="term" value="P:fucose metabolic process"/>
    <property type="evidence" value="ECO:0007669"/>
    <property type="project" value="UniProtKB-KW"/>
</dbReference>
<comment type="pathway">
    <text evidence="2">Glycan metabolism.</text>
</comment>
<keyword evidence="6 14" id="KW-0812">Transmembrane</keyword>
<evidence type="ECO:0000256" key="3">
    <source>
        <dbReference type="ARBA" id="ARBA00007737"/>
    </source>
</evidence>
<evidence type="ECO:0000256" key="10">
    <source>
        <dbReference type="ARBA" id="ARBA00023180"/>
    </source>
</evidence>
<evidence type="ECO:0000256" key="9">
    <source>
        <dbReference type="ARBA" id="ARBA00023136"/>
    </source>
</evidence>
<protein>
    <recommendedName>
        <fullName evidence="13">O-fucosyltransferase family protein</fullName>
    </recommendedName>
</protein>
<dbReference type="EMBL" id="JACTNZ010000010">
    <property type="protein sequence ID" value="KAG5529072.1"/>
    <property type="molecule type" value="Genomic_DNA"/>
</dbReference>
<evidence type="ECO:0000256" key="8">
    <source>
        <dbReference type="ARBA" id="ARBA00022989"/>
    </source>
</evidence>
<dbReference type="PANTHER" id="PTHR31741:SF15">
    <property type="entry name" value="O-FUCOSYLTRANSFERASE 38"/>
    <property type="match status" value="1"/>
</dbReference>
<dbReference type="Proteomes" id="UP000823749">
    <property type="component" value="Chromosome 10"/>
</dbReference>
<reference evidence="15" key="1">
    <citation type="submission" date="2020-08" db="EMBL/GenBank/DDBJ databases">
        <title>Plant Genome Project.</title>
        <authorList>
            <person name="Zhang R.-G."/>
        </authorList>
    </citation>
    <scope>NUCLEOTIDE SEQUENCE</scope>
    <source>
        <strain evidence="15">WSP0</strain>
        <tissue evidence="15">Leaf</tissue>
    </source>
</reference>
<dbReference type="GO" id="GO:0005737">
    <property type="term" value="C:cytoplasm"/>
    <property type="evidence" value="ECO:0007669"/>
    <property type="project" value="TreeGrafter"/>
</dbReference>
<evidence type="ECO:0000313" key="16">
    <source>
        <dbReference type="Proteomes" id="UP000823749"/>
    </source>
</evidence>
<keyword evidence="8 14" id="KW-1133">Transmembrane helix</keyword>
<dbReference type="GO" id="GO:0016757">
    <property type="term" value="F:glycosyltransferase activity"/>
    <property type="evidence" value="ECO:0007669"/>
    <property type="project" value="UniProtKB-KW"/>
</dbReference>
<dbReference type="GO" id="GO:0005634">
    <property type="term" value="C:nucleus"/>
    <property type="evidence" value="ECO:0007669"/>
    <property type="project" value="TreeGrafter"/>
</dbReference>
<evidence type="ECO:0000256" key="11">
    <source>
        <dbReference type="ARBA" id="ARBA00023253"/>
    </source>
</evidence>
<dbReference type="FunFam" id="3.40.50.11350:FF:000011">
    <property type="entry name" value="O-fucosyltransferase 28"/>
    <property type="match status" value="1"/>
</dbReference>
<evidence type="ECO:0000256" key="12">
    <source>
        <dbReference type="ARBA" id="ARBA00023277"/>
    </source>
</evidence>
<dbReference type="InterPro" id="IPR024709">
    <property type="entry name" value="FucosylTrfase_pln"/>
</dbReference>
<accession>A0AAV6IKV0</accession>
<keyword evidence="10" id="KW-0325">Glycoprotein</keyword>
<keyword evidence="12" id="KW-0119">Carbohydrate metabolism</keyword>
<evidence type="ECO:0000256" key="13">
    <source>
        <dbReference type="ARBA" id="ARBA00030350"/>
    </source>
</evidence>
<dbReference type="GO" id="GO:0016020">
    <property type="term" value="C:membrane"/>
    <property type="evidence" value="ECO:0007669"/>
    <property type="project" value="UniProtKB-SubCell"/>
</dbReference>
<keyword evidence="4" id="KW-0328">Glycosyltransferase</keyword>
<feature type="transmembrane region" description="Helical" evidence="14">
    <location>
        <begin position="29"/>
        <end position="47"/>
    </location>
</feature>
<dbReference type="Gene3D" id="3.40.50.11350">
    <property type="match status" value="1"/>
</dbReference>
<evidence type="ECO:0000256" key="2">
    <source>
        <dbReference type="ARBA" id="ARBA00004881"/>
    </source>
</evidence>
<keyword evidence="11" id="KW-0294">Fucose metabolism</keyword>
<evidence type="ECO:0000256" key="5">
    <source>
        <dbReference type="ARBA" id="ARBA00022679"/>
    </source>
</evidence>
<evidence type="ECO:0000256" key="4">
    <source>
        <dbReference type="ARBA" id="ARBA00022676"/>
    </source>
</evidence>
<evidence type="ECO:0000256" key="1">
    <source>
        <dbReference type="ARBA" id="ARBA00004606"/>
    </source>
</evidence>
<dbReference type="PANTHER" id="PTHR31741">
    <property type="entry name" value="OS02G0726500 PROTEIN-RELATED"/>
    <property type="match status" value="1"/>
</dbReference>
<evidence type="ECO:0000313" key="15">
    <source>
        <dbReference type="EMBL" id="KAG5529072.1"/>
    </source>
</evidence>
<comment type="caution">
    <text evidence="15">The sequence shown here is derived from an EMBL/GenBank/DDBJ whole genome shotgun (WGS) entry which is preliminary data.</text>
</comment>
<name>A0AAV6IKV0_9ERIC</name>